<dbReference type="VEuPathDB" id="TriTrypDB:Lsey_0128_0100"/>
<proteinExistence type="predicted"/>
<keyword evidence="2" id="KW-0732">Signal</keyword>
<feature type="chain" id="PRO_5005857234" evidence="2">
    <location>
        <begin position="39"/>
        <end position="521"/>
    </location>
</feature>
<name>A0A0N0P5I2_LEPSE</name>
<dbReference type="OrthoDB" id="10467611at2759"/>
<comment type="caution">
    <text evidence="3">The sequence shown here is derived from an EMBL/GenBank/DDBJ whole genome shotgun (WGS) entry which is preliminary data.</text>
</comment>
<evidence type="ECO:0000256" key="2">
    <source>
        <dbReference type="SAM" id="SignalP"/>
    </source>
</evidence>
<dbReference type="Proteomes" id="UP000038009">
    <property type="component" value="Unassembled WGS sequence"/>
</dbReference>
<dbReference type="OMA" id="SPACAMR"/>
<accession>A0A0N0P5I2</accession>
<reference evidence="3 4" key="1">
    <citation type="journal article" date="2015" name="PLoS Pathog.">
        <title>Leptomonas seymouri: Adaptations to the Dixenous Life Cycle Analyzed by Genome Sequencing, Transcriptome Profiling and Co-infection with Leishmania donovani.</title>
        <authorList>
            <person name="Kraeva N."/>
            <person name="Butenko A."/>
            <person name="Hlavacova J."/>
            <person name="Kostygov A."/>
            <person name="Myskova J."/>
            <person name="Grybchuk D."/>
            <person name="Lestinova T."/>
            <person name="Votypka J."/>
            <person name="Volf P."/>
            <person name="Opperdoes F."/>
            <person name="Flegontov P."/>
            <person name="Lukes J."/>
            <person name="Yurchenko V."/>
        </authorList>
    </citation>
    <scope>NUCLEOTIDE SEQUENCE [LARGE SCALE GENOMIC DNA]</scope>
    <source>
        <strain evidence="3 4">ATCC 30220</strain>
    </source>
</reference>
<evidence type="ECO:0000313" key="4">
    <source>
        <dbReference type="Proteomes" id="UP000038009"/>
    </source>
</evidence>
<keyword evidence="1" id="KW-0812">Transmembrane</keyword>
<protein>
    <submittedName>
        <fullName evidence="3">Uncharacterized protein</fullName>
    </submittedName>
</protein>
<keyword evidence="1" id="KW-1133">Transmembrane helix</keyword>
<feature type="signal peptide" evidence="2">
    <location>
        <begin position="1"/>
        <end position="38"/>
    </location>
</feature>
<keyword evidence="4" id="KW-1185">Reference proteome</keyword>
<dbReference type="AlphaFoldDB" id="A0A0N0P5I2"/>
<evidence type="ECO:0000313" key="3">
    <source>
        <dbReference type="EMBL" id="KPI86496.1"/>
    </source>
</evidence>
<gene>
    <name evidence="3" type="ORF">ABL78_4436</name>
</gene>
<keyword evidence="1" id="KW-0472">Membrane</keyword>
<organism evidence="3 4">
    <name type="scientific">Leptomonas seymouri</name>
    <dbReference type="NCBI Taxonomy" id="5684"/>
    <lineage>
        <taxon>Eukaryota</taxon>
        <taxon>Discoba</taxon>
        <taxon>Euglenozoa</taxon>
        <taxon>Kinetoplastea</taxon>
        <taxon>Metakinetoplastina</taxon>
        <taxon>Trypanosomatida</taxon>
        <taxon>Trypanosomatidae</taxon>
        <taxon>Leishmaniinae</taxon>
        <taxon>Leptomonas</taxon>
    </lineage>
</organism>
<sequence length="521" mass="56618">MIIRVKKTFSRHYHAGNLVLLVPLALFLIAITAKSADAVEEPSWRLQAYHLHRHADVATSAFPYAAPVLLSEHDLLTDRCFLDTVATALAPIKRAATPAPTQWVNVRLRDFTPVQTTVDLAASRVPPIRECNGWMPESAASVELRKRDAVPTQLHTVGLVDLGVFDAETVDVSKAAAAPLSDLESGDKAVAVAALANLGDEMERQFEVNIFLGDFTRTLCLSAAVYANLKDVGNLTAAIKVWVPPSVSPACAMRLSPHLRGLVGLSLTREDLLQRWPPPPKQRCHLREGHRLTFTFSPSRAQAKMPSFCVYEKADGVAASPGPGTRRRVRCKVYLAVLAHNWFHRNLTEMKVKATAVRAAAAVTGAPTRARVRTMSALASQPFFPRPEERLEAVVLHGSSNRSVATSVASTQELLSSGPVHTLASATSGIGGISQYKDLLRCTRATVGSGFWFSDSSECVEVVNERLSDQAGSQHRQLSLFRDCLLLLVVALGVAGFAGLLTSRVVKTVRSSRGRSAFLRW</sequence>
<feature type="transmembrane region" description="Helical" evidence="1">
    <location>
        <begin position="485"/>
        <end position="506"/>
    </location>
</feature>
<dbReference type="EMBL" id="LJSK01000128">
    <property type="protein sequence ID" value="KPI86496.1"/>
    <property type="molecule type" value="Genomic_DNA"/>
</dbReference>
<evidence type="ECO:0000256" key="1">
    <source>
        <dbReference type="SAM" id="Phobius"/>
    </source>
</evidence>